<dbReference type="RefSeq" id="WP_100673316.1">
    <property type="nucleotide sequence ID" value="NZ_NJGD01000010.1"/>
</dbReference>
<dbReference type="Gene3D" id="1.10.10.60">
    <property type="entry name" value="Homeodomain-like"/>
    <property type="match status" value="1"/>
</dbReference>
<evidence type="ECO:0000256" key="2">
    <source>
        <dbReference type="ARBA" id="ARBA00023125"/>
    </source>
</evidence>
<organism evidence="5 6">
    <name type="scientific">Rhizobium meliloti</name>
    <name type="common">Ensifer meliloti</name>
    <name type="synonym">Sinorhizobium meliloti</name>
    <dbReference type="NCBI Taxonomy" id="382"/>
    <lineage>
        <taxon>Bacteria</taxon>
        <taxon>Pseudomonadati</taxon>
        <taxon>Pseudomonadota</taxon>
        <taxon>Alphaproteobacteria</taxon>
        <taxon>Hyphomicrobiales</taxon>
        <taxon>Rhizobiaceae</taxon>
        <taxon>Sinorhizobium/Ensifer group</taxon>
        <taxon>Sinorhizobium</taxon>
    </lineage>
</organism>
<evidence type="ECO:0000313" key="5">
    <source>
        <dbReference type="EMBL" id="PJR13334.1"/>
    </source>
</evidence>
<sequence>MSAPDSLYERAAPDGIPRPFWHVDEVHTFFVGPLEYNKLHQHGAPVFLAGIYSEFWLRIHGGHWHSCRTAVIPAGVLHELDLGGYPLAVFYIEPKQGGTEALVPLSGDSWEVDGVLMGRSGEVSVMRELWEDRAAARWAGLALEDLLGFSARRASRSRDTRIAAAIDYLRTHSDELTSVPPLAKSLGLSPSQFQRVFTREVGVPFRRYRAWNRMRVAISEIVNGSNFTTAAHTAGFSDQAHFSNDFRRTFGAPPSVSLLALREPPSR</sequence>
<evidence type="ECO:0000256" key="1">
    <source>
        <dbReference type="ARBA" id="ARBA00023015"/>
    </source>
</evidence>
<dbReference type="InterPro" id="IPR018060">
    <property type="entry name" value="HTH_AraC"/>
</dbReference>
<dbReference type="InterPro" id="IPR009057">
    <property type="entry name" value="Homeodomain-like_sf"/>
</dbReference>
<evidence type="ECO:0000256" key="3">
    <source>
        <dbReference type="ARBA" id="ARBA00023163"/>
    </source>
</evidence>
<dbReference type="Pfam" id="PF12833">
    <property type="entry name" value="HTH_18"/>
    <property type="match status" value="1"/>
</dbReference>
<dbReference type="PROSITE" id="PS01124">
    <property type="entry name" value="HTH_ARAC_FAMILY_2"/>
    <property type="match status" value="1"/>
</dbReference>
<dbReference type="InterPro" id="IPR050204">
    <property type="entry name" value="AraC_XylS_family_regulators"/>
</dbReference>
<dbReference type="SUPFAM" id="SSF46689">
    <property type="entry name" value="Homeodomain-like"/>
    <property type="match status" value="2"/>
</dbReference>
<dbReference type="EMBL" id="NJGD01000010">
    <property type="protein sequence ID" value="PJR13334.1"/>
    <property type="molecule type" value="Genomic_DNA"/>
</dbReference>
<evidence type="ECO:0000259" key="4">
    <source>
        <dbReference type="PROSITE" id="PS01124"/>
    </source>
</evidence>
<protein>
    <submittedName>
        <fullName evidence="5">AraC family transcriptional regulator</fullName>
    </submittedName>
</protein>
<evidence type="ECO:0000313" key="6">
    <source>
        <dbReference type="Proteomes" id="UP000231987"/>
    </source>
</evidence>
<dbReference type="AlphaFoldDB" id="A0A2J0YYU5"/>
<dbReference type="PROSITE" id="PS00041">
    <property type="entry name" value="HTH_ARAC_FAMILY_1"/>
    <property type="match status" value="1"/>
</dbReference>
<dbReference type="Proteomes" id="UP000231987">
    <property type="component" value="Unassembled WGS sequence"/>
</dbReference>
<comment type="caution">
    <text evidence="5">The sequence shown here is derived from an EMBL/GenBank/DDBJ whole genome shotgun (WGS) entry which is preliminary data.</text>
</comment>
<dbReference type="GO" id="GO:0043565">
    <property type="term" value="F:sequence-specific DNA binding"/>
    <property type="evidence" value="ECO:0007669"/>
    <property type="project" value="InterPro"/>
</dbReference>
<accession>A0A2J0YYU5</accession>
<name>A0A2J0YYU5_RHIML</name>
<feature type="domain" description="HTH araC/xylS-type" evidence="4">
    <location>
        <begin position="163"/>
        <end position="260"/>
    </location>
</feature>
<dbReference type="GO" id="GO:0003700">
    <property type="term" value="F:DNA-binding transcription factor activity"/>
    <property type="evidence" value="ECO:0007669"/>
    <property type="project" value="InterPro"/>
</dbReference>
<keyword evidence="1" id="KW-0805">Transcription regulation</keyword>
<keyword evidence="2" id="KW-0238">DNA-binding</keyword>
<proteinExistence type="predicted"/>
<dbReference type="SMART" id="SM00342">
    <property type="entry name" value="HTH_ARAC"/>
    <property type="match status" value="1"/>
</dbReference>
<keyword evidence="3" id="KW-0804">Transcription</keyword>
<reference evidence="5 6" key="1">
    <citation type="submission" date="2017-06" db="EMBL/GenBank/DDBJ databases">
        <title>Ensifer strains isolated from leguminous trees and herbs display diverse denitrification phenotypes with some acting as strong N2O sinks.</title>
        <authorList>
            <person name="Woliy K."/>
            <person name="Mania D."/>
            <person name="Bakken L.R."/>
            <person name="Frostegard A."/>
        </authorList>
    </citation>
    <scope>NUCLEOTIDE SEQUENCE [LARGE SCALE GENOMIC DNA]</scope>
    <source>
        <strain evidence="5 6">AC50a</strain>
    </source>
</reference>
<gene>
    <name evidence="5" type="ORF">CEJ86_21515</name>
</gene>
<dbReference type="InterPro" id="IPR018062">
    <property type="entry name" value="HTH_AraC-typ_CS"/>
</dbReference>
<dbReference type="PANTHER" id="PTHR46796">
    <property type="entry name" value="HTH-TYPE TRANSCRIPTIONAL ACTIVATOR RHAS-RELATED"/>
    <property type="match status" value="1"/>
</dbReference>